<dbReference type="Gene3D" id="3.30.70.560">
    <property type="entry name" value="7,8-Dihydro-6-hydroxymethylpterin-pyrophosphokinase HPPK"/>
    <property type="match status" value="1"/>
</dbReference>
<dbReference type="GO" id="GO:0016301">
    <property type="term" value="F:kinase activity"/>
    <property type="evidence" value="ECO:0007669"/>
    <property type="project" value="UniProtKB-KW"/>
</dbReference>
<proteinExistence type="inferred from homology"/>
<dbReference type="GO" id="GO:0003848">
    <property type="term" value="F:2-amino-4-hydroxy-6-hydroxymethyldihydropteridine diphosphokinase activity"/>
    <property type="evidence" value="ECO:0007669"/>
    <property type="project" value="UniProtKB-EC"/>
</dbReference>
<evidence type="ECO:0000256" key="4">
    <source>
        <dbReference type="ARBA" id="ARBA00016218"/>
    </source>
</evidence>
<evidence type="ECO:0000256" key="10">
    <source>
        <dbReference type="ARBA" id="ARBA00029409"/>
    </source>
</evidence>
<dbReference type="GO" id="GO:0005524">
    <property type="term" value="F:ATP binding"/>
    <property type="evidence" value="ECO:0007669"/>
    <property type="project" value="UniProtKB-KW"/>
</dbReference>
<dbReference type="EC" id="2.7.6.3" evidence="3"/>
<dbReference type="NCBIfam" id="TIGR01498">
    <property type="entry name" value="folK"/>
    <property type="match status" value="1"/>
</dbReference>
<evidence type="ECO:0000256" key="12">
    <source>
        <dbReference type="ARBA" id="ARBA00033413"/>
    </source>
</evidence>
<comment type="pathway">
    <text evidence="1">Cofactor biosynthesis; tetrahydrofolate biosynthesis; 2-amino-4-hydroxy-6-hydroxymethyl-7,8-dihydropteridine diphosphate from 7,8-dihydroneopterin triphosphate: step 4/4.</text>
</comment>
<keyword evidence="6" id="KW-0547">Nucleotide-binding</keyword>
<comment type="similarity">
    <text evidence="2">Belongs to the HPPK family.</text>
</comment>
<evidence type="ECO:0000256" key="5">
    <source>
        <dbReference type="ARBA" id="ARBA00022679"/>
    </source>
</evidence>
<dbReference type="RefSeq" id="WP_353473705.1">
    <property type="nucleotide sequence ID" value="NZ_CP123384.1"/>
</dbReference>
<feature type="domain" description="7,8-dihydro-6-hydroxymethylpterin-pyrophosphokinase" evidence="13">
    <location>
        <begin position="101"/>
        <end position="112"/>
    </location>
</feature>
<evidence type="ECO:0000256" key="11">
    <source>
        <dbReference type="ARBA" id="ARBA00029766"/>
    </source>
</evidence>
<reference evidence="14" key="1">
    <citation type="submission" date="2023-02" db="EMBL/GenBank/DDBJ databases">
        <title>Description and genomic characterization of Salipiger bruguierae sp. nov., isolated from the sediment of mangrove plant Bruguiera sexangula.</title>
        <authorList>
            <person name="Long M."/>
        </authorList>
    </citation>
    <scope>NUCLEOTIDE SEQUENCE</scope>
    <source>
        <strain evidence="14">H15</strain>
    </source>
</reference>
<gene>
    <name evidence="14" type="primary">folK</name>
    <name evidence="14" type="ORF">PVT71_06575</name>
</gene>
<dbReference type="AlphaFoldDB" id="A0AAU8AJG4"/>
<dbReference type="InterPro" id="IPR035907">
    <property type="entry name" value="Hppk_sf"/>
</dbReference>
<evidence type="ECO:0000256" key="9">
    <source>
        <dbReference type="ARBA" id="ARBA00022909"/>
    </source>
</evidence>
<keyword evidence="5 14" id="KW-0808">Transferase</keyword>
<dbReference type="EMBL" id="CP123384">
    <property type="protein sequence ID" value="XCC94875.1"/>
    <property type="molecule type" value="Genomic_DNA"/>
</dbReference>
<accession>A0AAU8AJG4</accession>
<dbReference type="PROSITE" id="PS00794">
    <property type="entry name" value="HPPK"/>
    <property type="match status" value="1"/>
</dbReference>
<dbReference type="PANTHER" id="PTHR43071:SF1">
    <property type="entry name" value="2-AMINO-4-HYDROXY-6-HYDROXYMETHYLDIHYDROPTERIDINE PYROPHOSPHOKINASE"/>
    <property type="match status" value="1"/>
</dbReference>
<evidence type="ECO:0000313" key="14">
    <source>
        <dbReference type="EMBL" id="XCC94875.1"/>
    </source>
</evidence>
<evidence type="ECO:0000259" key="13">
    <source>
        <dbReference type="PROSITE" id="PS00794"/>
    </source>
</evidence>
<organism evidence="14">
    <name type="scientific">Alloyangia sp. H15</name>
    <dbReference type="NCBI Taxonomy" id="3029062"/>
    <lineage>
        <taxon>Bacteria</taxon>
        <taxon>Pseudomonadati</taxon>
        <taxon>Pseudomonadota</taxon>
        <taxon>Alphaproteobacteria</taxon>
        <taxon>Rhodobacterales</taxon>
        <taxon>Roseobacteraceae</taxon>
        <taxon>Alloyangia</taxon>
    </lineage>
</organism>
<protein>
    <recommendedName>
        <fullName evidence="4">2-amino-4-hydroxy-6-hydroxymethyldihydropteridine pyrophosphokinase</fullName>
        <ecNumber evidence="3">2.7.6.3</ecNumber>
    </recommendedName>
    <alternativeName>
        <fullName evidence="11">6-hydroxymethyl-7,8-dihydropterin pyrophosphokinase</fullName>
    </alternativeName>
    <alternativeName>
        <fullName evidence="12">7,8-dihydro-6-hydroxymethylpterin-pyrophosphokinase</fullName>
    </alternativeName>
</protein>
<sequence>MQKDSVPLVSDPNILIALGANLPSDAGSPRETLQAALAALEGEGYQVVKVSNFYATPCFPAGFGPDYCNACAQLTGSGNPAEILAALHRVEARFGRERTLRWGSRTLDLDLLAVGETVMPDEATQTRWREITADQQQGVTPDRLILPHPRLQDRGFVLVPLCDIAADWRHPILGRSVRELCDALPAEARAEVVPI</sequence>
<evidence type="ECO:0000256" key="7">
    <source>
        <dbReference type="ARBA" id="ARBA00022777"/>
    </source>
</evidence>
<dbReference type="InterPro" id="IPR000550">
    <property type="entry name" value="Hppk"/>
</dbReference>
<dbReference type="GO" id="GO:0046656">
    <property type="term" value="P:folic acid biosynthetic process"/>
    <property type="evidence" value="ECO:0007669"/>
    <property type="project" value="UniProtKB-KW"/>
</dbReference>
<dbReference type="Pfam" id="PF01288">
    <property type="entry name" value="HPPK"/>
    <property type="match status" value="1"/>
</dbReference>
<evidence type="ECO:0000256" key="6">
    <source>
        <dbReference type="ARBA" id="ARBA00022741"/>
    </source>
</evidence>
<name>A0AAU8AJG4_9RHOB</name>
<dbReference type="CDD" id="cd00483">
    <property type="entry name" value="HPPK"/>
    <property type="match status" value="1"/>
</dbReference>
<dbReference type="PANTHER" id="PTHR43071">
    <property type="entry name" value="2-AMINO-4-HYDROXY-6-HYDROXYMETHYLDIHYDROPTERIDINE PYROPHOSPHOKINASE"/>
    <property type="match status" value="1"/>
</dbReference>
<evidence type="ECO:0000256" key="1">
    <source>
        <dbReference type="ARBA" id="ARBA00005051"/>
    </source>
</evidence>
<keyword evidence="9" id="KW-0289">Folate biosynthesis</keyword>
<keyword evidence="8" id="KW-0067">ATP-binding</keyword>
<keyword evidence="7" id="KW-0418">Kinase</keyword>
<evidence type="ECO:0000256" key="3">
    <source>
        <dbReference type="ARBA" id="ARBA00013253"/>
    </source>
</evidence>
<evidence type="ECO:0000256" key="8">
    <source>
        <dbReference type="ARBA" id="ARBA00022840"/>
    </source>
</evidence>
<comment type="function">
    <text evidence="10">Catalyzes the transfer of pyrophosphate from adenosine triphosphate (ATP) to 6-hydroxymethyl-7,8-dihydropterin, an enzymatic step in folate biosynthesis pathway.</text>
</comment>
<dbReference type="SUPFAM" id="SSF55083">
    <property type="entry name" value="6-hydroxymethyl-7,8-dihydropterin pyrophosphokinase, HPPK"/>
    <property type="match status" value="1"/>
</dbReference>
<evidence type="ECO:0000256" key="2">
    <source>
        <dbReference type="ARBA" id="ARBA00005810"/>
    </source>
</evidence>